<evidence type="ECO:0000256" key="7">
    <source>
        <dbReference type="ARBA" id="ARBA00023235"/>
    </source>
</evidence>
<organism evidence="11 12">
    <name type="scientific">Drosophila rubida</name>
    <dbReference type="NCBI Taxonomy" id="30044"/>
    <lineage>
        <taxon>Eukaryota</taxon>
        <taxon>Metazoa</taxon>
        <taxon>Ecdysozoa</taxon>
        <taxon>Arthropoda</taxon>
        <taxon>Hexapoda</taxon>
        <taxon>Insecta</taxon>
        <taxon>Pterygota</taxon>
        <taxon>Neoptera</taxon>
        <taxon>Endopterygota</taxon>
        <taxon>Diptera</taxon>
        <taxon>Brachycera</taxon>
        <taxon>Muscomorpha</taxon>
        <taxon>Ephydroidea</taxon>
        <taxon>Drosophilidae</taxon>
        <taxon>Drosophila</taxon>
    </lineage>
</organism>
<keyword evidence="5 10" id="KW-0963">Cytoplasm</keyword>
<dbReference type="AlphaFoldDB" id="A0AAD4KBG3"/>
<dbReference type="PANTHER" id="PTHR10012">
    <property type="entry name" value="SERINE/THREONINE-PROTEIN PHOSPHATASE 2A REGULATORY SUBUNIT B"/>
    <property type="match status" value="1"/>
</dbReference>
<dbReference type="EC" id="5.2.1.8" evidence="4 10"/>
<dbReference type="GO" id="GO:0008160">
    <property type="term" value="F:protein tyrosine phosphatase activator activity"/>
    <property type="evidence" value="ECO:0007669"/>
    <property type="project" value="TreeGrafter"/>
</dbReference>
<gene>
    <name evidence="11" type="ORF">KR093_011242</name>
</gene>
<dbReference type="PIRSF" id="PIRSF016325">
    <property type="entry name" value="Phstyr_phstse_ac"/>
    <property type="match status" value="1"/>
</dbReference>
<dbReference type="Gene3D" id="1.20.120.1150">
    <property type="match status" value="1"/>
</dbReference>
<keyword evidence="12" id="KW-1185">Reference proteome</keyword>
<feature type="non-terminal residue" evidence="11">
    <location>
        <position position="1"/>
    </location>
</feature>
<dbReference type="Pfam" id="PF03095">
    <property type="entry name" value="PTPA"/>
    <property type="match status" value="1"/>
</dbReference>
<comment type="subcellular location">
    <subcellularLocation>
        <location evidence="2 10">Cytoplasm</location>
    </subcellularLocation>
</comment>
<evidence type="ECO:0000256" key="10">
    <source>
        <dbReference type="RuleBase" id="RU361210"/>
    </source>
</evidence>
<dbReference type="InterPro" id="IPR037218">
    <property type="entry name" value="PTPA_sf"/>
</dbReference>
<dbReference type="GO" id="GO:0005634">
    <property type="term" value="C:nucleus"/>
    <property type="evidence" value="ECO:0007669"/>
    <property type="project" value="TreeGrafter"/>
</dbReference>
<evidence type="ECO:0000313" key="12">
    <source>
        <dbReference type="Proteomes" id="UP001200034"/>
    </source>
</evidence>
<dbReference type="SUPFAM" id="SSF140984">
    <property type="entry name" value="PTPA-like"/>
    <property type="match status" value="1"/>
</dbReference>
<dbReference type="GO" id="GO:0005737">
    <property type="term" value="C:cytoplasm"/>
    <property type="evidence" value="ECO:0007669"/>
    <property type="project" value="UniProtKB-SubCell"/>
</dbReference>
<sequence>QVQYCEPKESKVARFFSKPSYGAVLRVHKEADMVRWHNSMAYHELLAYIGRTSTAIQGVRQALPGDYPVSETMRRLCAVFDRLSHLAASMRGFGGELRLKPRHQQQQQQQQQAPSSAKRLTVVEAYRGWSRAMQRCVFGLLERALPPHQCEHVGELGQYLANAFGNQARLDYGSGHELSFLFFMCGLFRIRVLQPADEPAAALLLFQRYLQLVRRLQLQFELSAAGFQGAYSLDDYQFVPYLWGAAQLCHTPPFTPRQLLLPAVYGQWQRHYLLAGCVGFVADSKEGSFATHSCQLWSITTLSSWTQVYRGLHNMYLKEVLNQFHMLRHMYFGQVMSFDPAPASSQLARPQLGTLSPQRLEL</sequence>
<evidence type="ECO:0000256" key="3">
    <source>
        <dbReference type="ARBA" id="ARBA00011019"/>
    </source>
</evidence>
<dbReference type="GO" id="GO:0000159">
    <property type="term" value="C:protein phosphatase type 2A complex"/>
    <property type="evidence" value="ECO:0007669"/>
    <property type="project" value="TreeGrafter"/>
</dbReference>
<evidence type="ECO:0000256" key="1">
    <source>
        <dbReference type="ARBA" id="ARBA00000971"/>
    </source>
</evidence>
<evidence type="ECO:0000256" key="4">
    <source>
        <dbReference type="ARBA" id="ARBA00013194"/>
    </source>
</evidence>
<evidence type="ECO:0000313" key="11">
    <source>
        <dbReference type="EMBL" id="KAH8385494.1"/>
    </source>
</evidence>
<dbReference type="GO" id="GO:0003755">
    <property type="term" value="F:peptidyl-prolyl cis-trans isomerase activity"/>
    <property type="evidence" value="ECO:0007669"/>
    <property type="project" value="UniProtKB-KW"/>
</dbReference>
<evidence type="ECO:0000256" key="8">
    <source>
        <dbReference type="ARBA" id="ARBA00044786"/>
    </source>
</evidence>
<proteinExistence type="inferred from homology"/>
<evidence type="ECO:0000256" key="6">
    <source>
        <dbReference type="ARBA" id="ARBA00023110"/>
    </source>
</evidence>
<dbReference type="PANTHER" id="PTHR10012:SF0">
    <property type="entry name" value="SERINE_THREONINE-PROTEIN PHOSPHATASE 2A ACTIVATOR"/>
    <property type="match status" value="1"/>
</dbReference>
<comment type="similarity">
    <text evidence="3 10">Belongs to the PTPA-type PPIase family.</text>
</comment>
<feature type="non-terminal residue" evidence="11">
    <location>
        <position position="362"/>
    </location>
</feature>
<evidence type="ECO:0000256" key="9">
    <source>
        <dbReference type="ARBA" id="ARBA00044820"/>
    </source>
</evidence>
<comment type="caution">
    <text evidence="11">The sequence shown here is derived from an EMBL/GenBank/DDBJ whole genome shotgun (WGS) entry which is preliminary data.</text>
</comment>
<evidence type="ECO:0000256" key="2">
    <source>
        <dbReference type="ARBA" id="ARBA00004496"/>
    </source>
</evidence>
<name>A0AAD4KBG3_9MUSC</name>
<reference evidence="11" key="1">
    <citation type="journal article" date="2021" name="Mol. Ecol. Resour.">
        <title>Phylogenomic analyses of the genus Drosophila reveals genomic signals of climate adaptation.</title>
        <authorList>
            <person name="Li F."/>
            <person name="Rane R.V."/>
            <person name="Luria V."/>
            <person name="Xiong Z."/>
            <person name="Chen J."/>
            <person name="Li Z."/>
            <person name="Catullo R.A."/>
            <person name="Griffin P.C."/>
            <person name="Schiffer M."/>
            <person name="Pearce S."/>
            <person name="Lee S.F."/>
            <person name="McElroy K."/>
            <person name="Stocker A."/>
            <person name="Shirriffs J."/>
            <person name="Cockerell F."/>
            <person name="Coppin C."/>
            <person name="Sgro C.M."/>
            <person name="Karger A."/>
            <person name="Cain J.W."/>
            <person name="Weber J.A."/>
            <person name="Santpere G."/>
            <person name="Kirschner M.W."/>
            <person name="Hoffmann A.A."/>
            <person name="Oakeshott J.G."/>
            <person name="Zhang G."/>
        </authorList>
    </citation>
    <scope>NUCLEOTIDE SEQUENCE</scope>
    <source>
        <strain evidence="11">BGI-SZ-2011g</strain>
    </source>
</reference>
<evidence type="ECO:0000256" key="5">
    <source>
        <dbReference type="ARBA" id="ARBA00022490"/>
    </source>
</evidence>
<dbReference type="EMBL" id="JAJJHW010000454">
    <property type="protein sequence ID" value="KAH8385494.1"/>
    <property type="molecule type" value="Genomic_DNA"/>
</dbReference>
<protein>
    <recommendedName>
        <fullName evidence="8 10">Serine/threonine-protein phosphatase 2A activator</fullName>
        <ecNumber evidence="4 10">5.2.1.8</ecNumber>
    </recommendedName>
    <alternativeName>
        <fullName evidence="9 10">Phosphotyrosyl phosphatase activator</fullName>
    </alternativeName>
</protein>
<dbReference type="GO" id="GO:0007052">
    <property type="term" value="P:mitotic spindle organization"/>
    <property type="evidence" value="ECO:0007669"/>
    <property type="project" value="TreeGrafter"/>
</dbReference>
<comment type="function">
    <text evidence="10">PPIases accelerate the folding of proteins. It catalyzes the cis-trans isomerization of proline imidic peptide bonds in oligopeptides.</text>
</comment>
<dbReference type="InterPro" id="IPR004327">
    <property type="entry name" value="Phstyr_phstse_ac"/>
</dbReference>
<comment type="catalytic activity">
    <reaction evidence="1 10">
        <text>[protein]-peptidylproline (omega=180) = [protein]-peptidylproline (omega=0)</text>
        <dbReference type="Rhea" id="RHEA:16237"/>
        <dbReference type="Rhea" id="RHEA-COMP:10747"/>
        <dbReference type="Rhea" id="RHEA-COMP:10748"/>
        <dbReference type="ChEBI" id="CHEBI:83833"/>
        <dbReference type="ChEBI" id="CHEBI:83834"/>
        <dbReference type="EC" id="5.2.1.8"/>
    </reaction>
</comment>
<accession>A0AAD4KBG3</accession>
<dbReference type="InterPro" id="IPR043170">
    <property type="entry name" value="PTPA_C_lid"/>
</dbReference>
<keyword evidence="6 10" id="KW-0697">Rotamase</keyword>
<keyword evidence="7 10" id="KW-0413">Isomerase</keyword>
<dbReference type="Proteomes" id="UP001200034">
    <property type="component" value="Unassembled WGS sequence"/>
</dbReference>